<dbReference type="InterPro" id="IPR033121">
    <property type="entry name" value="PEPTIDASE_A1"/>
</dbReference>
<dbReference type="GO" id="GO:0004190">
    <property type="term" value="F:aspartic-type endopeptidase activity"/>
    <property type="evidence" value="ECO:0007669"/>
    <property type="project" value="UniProtKB-KW"/>
</dbReference>
<accession>A0A1L7WVE2</accession>
<dbReference type="Pfam" id="PF00026">
    <property type="entry name" value="Asp"/>
    <property type="match status" value="1"/>
</dbReference>
<reference evidence="9 10" key="1">
    <citation type="submission" date="2016-03" db="EMBL/GenBank/DDBJ databases">
        <authorList>
            <person name="Ploux O."/>
        </authorList>
    </citation>
    <scope>NUCLEOTIDE SEQUENCE [LARGE SCALE GENOMIC DNA]</scope>
    <source>
        <strain evidence="9 10">UAMH 11012</strain>
    </source>
</reference>
<dbReference type="PRINTS" id="PR00792">
    <property type="entry name" value="PEPSIN"/>
</dbReference>
<dbReference type="GO" id="GO:0005576">
    <property type="term" value="C:extracellular region"/>
    <property type="evidence" value="ECO:0007669"/>
    <property type="project" value="TreeGrafter"/>
</dbReference>
<sequence>MLSSIWSLATFFSLSSALAINHRQNAGYYYMPVEFDYGADSRVTAQFTFGSAEEEPIQVVMDTGSANFWIWSPNATIHWGSQYLGVEGPCNATVPTPYDPALSSSAIWYNQSSTYAYAGNAKIVRGAQYTNDTLTAVNSSSSIPGVQFALENYGLFRQLDNGSCIVPEFDKGILGLSPYTNTTTGPSFRQNLYDAGLTTTKTMSMWFDASTTAFGKLTGGVLFGAIDTSKYTGELVKLSNVVSEYEIGIYVSKPNITINGQTFVPDQDTTCLVDSGAHADYLPFDFQSNMTDLFLNATNGVLTQYAGVIAFNGSCDDIPDVNITYAFAGSEAGKSVNIDVPIRNYARGLATPSDAGAVCMFNLESGGCIFGAPFLSGGFMGLDDSDNSIWLAQGAVSSEGEAVQDSTLKVFGAGESFGSL</sequence>
<name>A0A1L7WVE2_9HELO</name>
<organism evidence="9 10">
    <name type="scientific">Phialocephala subalpina</name>
    <dbReference type="NCBI Taxonomy" id="576137"/>
    <lineage>
        <taxon>Eukaryota</taxon>
        <taxon>Fungi</taxon>
        <taxon>Dikarya</taxon>
        <taxon>Ascomycota</taxon>
        <taxon>Pezizomycotina</taxon>
        <taxon>Leotiomycetes</taxon>
        <taxon>Helotiales</taxon>
        <taxon>Mollisiaceae</taxon>
        <taxon>Phialocephala</taxon>
        <taxon>Phialocephala fortinii species complex</taxon>
    </lineage>
</organism>
<comment type="similarity">
    <text evidence="1">Belongs to the peptidase A1 family.</text>
</comment>
<dbReference type="PANTHER" id="PTHR47965">
    <property type="entry name" value="ASPARTYL PROTEASE-RELATED"/>
    <property type="match status" value="1"/>
</dbReference>
<keyword evidence="5" id="KW-0378">Hydrolase</keyword>
<feature type="signal peptide" evidence="7">
    <location>
        <begin position="1"/>
        <end position="19"/>
    </location>
</feature>
<evidence type="ECO:0000256" key="2">
    <source>
        <dbReference type="ARBA" id="ARBA00022670"/>
    </source>
</evidence>
<feature type="domain" description="Peptidase A1" evidence="8">
    <location>
        <begin position="43"/>
        <end position="392"/>
    </location>
</feature>
<evidence type="ECO:0000256" key="5">
    <source>
        <dbReference type="ARBA" id="ARBA00022801"/>
    </source>
</evidence>
<dbReference type="PROSITE" id="PS51767">
    <property type="entry name" value="PEPTIDASE_A1"/>
    <property type="match status" value="1"/>
</dbReference>
<evidence type="ECO:0000256" key="6">
    <source>
        <dbReference type="ARBA" id="ARBA00023145"/>
    </source>
</evidence>
<evidence type="ECO:0000256" key="1">
    <source>
        <dbReference type="ARBA" id="ARBA00007447"/>
    </source>
</evidence>
<dbReference type="GO" id="GO:0009277">
    <property type="term" value="C:fungal-type cell wall"/>
    <property type="evidence" value="ECO:0007669"/>
    <property type="project" value="TreeGrafter"/>
</dbReference>
<dbReference type="GO" id="GO:0006508">
    <property type="term" value="P:proteolysis"/>
    <property type="evidence" value="ECO:0007669"/>
    <property type="project" value="UniProtKB-KW"/>
</dbReference>
<dbReference type="AlphaFoldDB" id="A0A1L7WVE2"/>
<protein>
    <recommendedName>
        <fullName evidence="8">Peptidase A1 domain-containing protein</fullName>
    </recommendedName>
</protein>
<proteinExistence type="inferred from homology"/>
<dbReference type="GO" id="GO:0031505">
    <property type="term" value="P:fungal-type cell wall organization"/>
    <property type="evidence" value="ECO:0007669"/>
    <property type="project" value="TreeGrafter"/>
</dbReference>
<dbReference type="InterPro" id="IPR021109">
    <property type="entry name" value="Peptidase_aspartic_dom_sf"/>
</dbReference>
<dbReference type="OrthoDB" id="771136at2759"/>
<keyword evidence="10" id="KW-1185">Reference proteome</keyword>
<gene>
    <name evidence="9" type="ORF">PAC_06572</name>
</gene>
<keyword evidence="6" id="KW-0865">Zymogen</keyword>
<evidence type="ECO:0000256" key="3">
    <source>
        <dbReference type="ARBA" id="ARBA00022729"/>
    </source>
</evidence>
<evidence type="ECO:0000313" key="10">
    <source>
        <dbReference type="Proteomes" id="UP000184330"/>
    </source>
</evidence>
<evidence type="ECO:0000259" key="8">
    <source>
        <dbReference type="PROSITE" id="PS51767"/>
    </source>
</evidence>
<dbReference type="SUPFAM" id="SSF50630">
    <property type="entry name" value="Acid proteases"/>
    <property type="match status" value="1"/>
</dbReference>
<keyword evidence="2" id="KW-0645">Protease</keyword>
<dbReference type="InterPro" id="IPR001461">
    <property type="entry name" value="Aspartic_peptidase_A1"/>
</dbReference>
<evidence type="ECO:0000313" key="9">
    <source>
        <dbReference type="EMBL" id="CZR56683.1"/>
    </source>
</evidence>
<evidence type="ECO:0000256" key="7">
    <source>
        <dbReference type="SAM" id="SignalP"/>
    </source>
</evidence>
<keyword evidence="4" id="KW-0064">Aspartyl protease</keyword>
<dbReference type="PANTHER" id="PTHR47965:SF12">
    <property type="entry name" value="ASPARTIC PROTEINASE 3-RELATED"/>
    <property type="match status" value="1"/>
</dbReference>
<keyword evidence="3 7" id="KW-0732">Signal</keyword>
<dbReference type="Gene3D" id="2.40.70.10">
    <property type="entry name" value="Acid Proteases"/>
    <property type="match status" value="2"/>
</dbReference>
<dbReference type="Proteomes" id="UP000184330">
    <property type="component" value="Unassembled WGS sequence"/>
</dbReference>
<feature type="chain" id="PRO_5012363299" description="Peptidase A1 domain-containing protein" evidence="7">
    <location>
        <begin position="20"/>
        <end position="420"/>
    </location>
</feature>
<dbReference type="STRING" id="576137.A0A1L7WVE2"/>
<evidence type="ECO:0000256" key="4">
    <source>
        <dbReference type="ARBA" id="ARBA00022750"/>
    </source>
</evidence>
<dbReference type="EMBL" id="FJOG01000008">
    <property type="protein sequence ID" value="CZR56683.1"/>
    <property type="molecule type" value="Genomic_DNA"/>
</dbReference>